<dbReference type="Gene3D" id="3.20.19.10">
    <property type="entry name" value="Aconitase, domain 4"/>
    <property type="match status" value="1"/>
</dbReference>
<dbReference type="GO" id="GO:0003994">
    <property type="term" value="F:aconitate hydratase activity"/>
    <property type="evidence" value="ECO:0007669"/>
    <property type="project" value="InterPro"/>
</dbReference>
<name>A0A383A8A1_9ZZZZ</name>
<protein>
    <recommendedName>
        <fullName evidence="4">Aconitase B HEAT-like domain-containing protein</fullName>
    </recommendedName>
</protein>
<accession>A0A383A8A1</accession>
<dbReference type="EMBL" id="UINC01189964">
    <property type="protein sequence ID" value="SVE03884.1"/>
    <property type="molecule type" value="Genomic_DNA"/>
</dbReference>
<dbReference type="CDD" id="cd01576">
    <property type="entry name" value="AcnB_Swivel"/>
    <property type="match status" value="1"/>
</dbReference>
<dbReference type="SUPFAM" id="SSF52016">
    <property type="entry name" value="LeuD/IlvD-like"/>
    <property type="match status" value="1"/>
</dbReference>
<evidence type="ECO:0000259" key="2">
    <source>
        <dbReference type="Pfam" id="PF11791"/>
    </source>
</evidence>
<evidence type="ECO:0000313" key="3">
    <source>
        <dbReference type="EMBL" id="SVE03884.1"/>
    </source>
</evidence>
<feature type="domain" description="Aconitase B HEAT-like" evidence="2">
    <location>
        <begin position="3"/>
        <end position="116"/>
    </location>
</feature>
<reference evidence="3" key="1">
    <citation type="submission" date="2018-05" db="EMBL/GenBank/DDBJ databases">
        <authorList>
            <person name="Lanie J.A."/>
            <person name="Ng W.-L."/>
            <person name="Kazmierczak K.M."/>
            <person name="Andrzejewski T.M."/>
            <person name="Davidsen T.M."/>
            <person name="Wayne K.J."/>
            <person name="Tettelin H."/>
            <person name="Glass J.I."/>
            <person name="Rusch D."/>
            <person name="Podicherti R."/>
            <person name="Tsui H.-C.T."/>
            <person name="Winkler M.E."/>
        </authorList>
    </citation>
    <scope>NUCLEOTIDE SEQUENCE</scope>
</reference>
<gene>
    <name evidence="3" type="ORF">METZ01_LOCUS456738</name>
</gene>
<dbReference type="InterPro" id="IPR015928">
    <property type="entry name" value="Aconitase/3IPM_dehydase_swvl"/>
</dbReference>
<dbReference type="InterPro" id="IPR015929">
    <property type="entry name" value="Aconitase_B_swivel"/>
</dbReference>
<dbReference type="AlphaFoldDB" id="A0A383A8A1"/>
<proteinExistence type="predicted"/>
<dbReference type="InterPro" id="IPR036288">
    <property type="entry name" value="Aconitase_B_HEAT-like_dom_sf"/>
</dbReference>
<dbReference type="Gene3D" id="1.25.40.310">
    <property type="entry name" value="Aconitate B, HEAT-like domain"/>
    <property type="match status" value="1"/>
</dbReference>
<dbReference type="Pfam" id="PF11791">
    <property type="entry name" value="Aconitase_B_N"/>
    <property type="match status" value="1"/>
</dbReference>
<organism evidence="3">
    <name type="scientific">marine metagenome</name>
    <dbReference type="NCBI Taxonomy" id="408172"/>
    <lineage>
        <taxon>unclassified sequences</taxon>
        <taxon>metagenomes</taxon>
        <taxon>ecological metagenomes</taxon>
    </lineage>
</organism>
<dbReference type="Pfam" id="PF06434">
    <property type="entry name" value="Aconitase_2_N"/>
    <property type="match status" value="1"/>
</dbReference>
<feature type="non-terminal residue" evidence="3">
    <location>
        <position position="1"/>
    </location>
</feature>
<evidence type="ECO:0008006" key="4">
    <source>
        <dbReference type="Google" id="ProtNLM"/>
    </source>
</evidence>
<sequence>SDDDFFLDLLTHRVPPGVDEAAYVKAGFLNSVAKGDQACRAISQKHATFLLGTMLGGYSITSLIELLDNDETAEAACEALSHTILIYEAHQSILEKSSHNTYAKKIVDSWAEGDWFTSKDPLSESIKAIVFRVDGETNTDDLSPATEAWSRPDIPLHAKAMLIKKMDKPLETIEKLKEKGLPLAYVGDVVGTGSSRKSAINSVLWHMGEPIDYIPNKNSGGIVLGGKIAPIFFNTAEDSGALPIQCDVSKLN</sequence>
<feature type="non-terminal residue" evidence="3">
    <location>
        <position position="252"/>
    </location>
</feature>
<dbReference type="InterPro" id="IPR015933">
    <property type="entry name" value="Aconitase_B_HEAT-like_dom"/>
</dbReference>
<evidence type="ECO:0000259" key="1">
    <source>
        <dbReference type="Pfam" id="PF06434"/>
    </source>
</evidence>
<feature type="domain" description="Aconitase B swivel" evidence="1">
    <location>
        <begin position="129"/>
        <end position="252"/>
    </location>
</feature>
<dbReference type="GO" id="GO:0006099">
    <property type="term" value="P:tricarboxylic acid cycle"/>
    <property type="evidence" value="ECO:0007669"/>
    <property type="project" value="InterPro"/>
</dbReference>
<dbReference type="SUPFAM" id="SSF74778">
    <property type="entry name" value="Aconitase B, N-terminal domain"/>
    <property type="match status" value="1"/>
</dbReference>